<evidence type="ECO:0000313" key="3">
    <source>
        <dbReference type="Proteomes" id="UP000034740"/>
    </source>
</evidence>
<protein>
    <submittedName>
        <fullName evidence="2">Uncharacterized protein</fullName>
    </submittedName>
</protein>
<organism evidence="2 3">
    <name type="scientific">Candidatus Adlerbacteria bacterium GW2011_GWA1_54_10</name>
    <dbReference type="NCBI Taxonomy" id="1618605"/>
    <lineage>
        <taxon>Bacteria</taxon>
        <taxon>Candidatus Adleribacteriota</taxon>
    </lineage>
</organism>
<keyword evidence="1" id="KW-0472">Membrane</keyword>
<dbReference type="Proteomes" id="UP000034740">
    <property type="component" value="Unassembled WGS sequence"/>
</dbReference>
<feature type="transmembrane region" description="Helical" evidence="1">
    <location>
        <begin position="34"/>
        <end position="56"/>
    </location>
</feature>
<keyword evidence="1" id="KW-0812">Transmembrane</keyword>
<evidence type="ECO:0000256" key="1">
    <source>
        <dbReference type="SAM" id="Phobius"/>
    </source>
</evidence>
<name>A0A0G2A2U9_9BACT</name>
<comment type="caution">
    <text evidence="2">The sequence shown here is derived from an EMBL/GenBank/DDBJ whole genome shotgun (WGS) entry which is preliminary data.</text>
</comment>
<dbReference type="EMBL" id="LCRO01000016">
    <property type="protein sequence ID" value="KKW35162.1"/>
    <property type="molecule type" value="Genomic_DNA"/>
</dbReference>
<reference evidence="2 3" key="1">
    <citation type="journal article" date="2015" name="Nature">
        <title>rRNA introns, odd ribosomes, and small enigmatic genomes across a large radiation of phyla.</title>
        <authorList>
            <person name="Brown C.T."/>
            <person name="Hug L.A."/>
            <person name="Thomas B.C."/>
            <person name="Sharon I."/>
            <person name="Castelle C.J."/>
            <person name="Singh A."/>
            <person name="Wilkins M.J."/>
            <person name="Williams K.H."/>
            <person name="Banfield J.F."/>
        </authorList>
    </citation>
    <scope>NUCLEOTIDE SEQUENCE [LARGE SCALE GENOMIC DNA]</scope>
</reference>
<evidence type="ECO:0000313" key="2">
    <source>
        <dbReference type="EMBL" id="KKW35162.1"/>
    </source>
</evidence>
<gene>
    <name evidence="2" type="ORF">UY83_C0016G0004</name>
</gene>
<sequence length="195" mass="22113">MQTHVDYLNLEYILLRAYDLIAHFRFVVDGSPTWFPALVTYIVVIGMAAALLMLILSVYAQIRLLQVEHAGFHALEQRAQEHHDEEVESTGKNERWEHIVALASSANQSDWRRAILEADIMLGDVLTQAGYVGTSVGEQLKITNPLQVTTVRLAWDAHMVRNKIAHSGESLQLEVRDVQTTINNYKRVFEEFGAI</sequence>
<dbReference type="AlphaFoldDB" id="A0A0G2A2U9"/>
<accession>A0A0G2A2U9</accession>
<keyword evidence="1" id="KW-1133">Transmembrane helix</keyword>
<proteinExistence type="predicted"/>